<dbReference type="Proteomes" id="UP001311915">
    <property type="component" value="Unassembled WGS sequence"/>
</dbReference>
<gene>
    <name evidence="1" type="ORF">R3W88_019597</name>
</gene>
<proteinExistence type="predicted"/>
<sequence length="117" mass="13028">MMVTREMLKNDFISSQGLGVIFDGIVEQIQLSGQNIQVSLANLKSKGDIPLTQPISHLNQSFSKVCVTQESEEVAENNLVEGLKNLFTEEAKYNMILEDCTEAPTIWDAKPRDALNN</sequence>
<reference evidence="1 2" key="1">
    <citation type="submission" date="2023-10" db="EMBL/GenBank/DDBJ databases">
        <title>Genome-Wide Identification Analysis in wild type Solanum Pinnatisectum Reveals Some Genes Defensing Phytophthora Infestans.</title>
        <authorList>
            <person name="Sun C."/>
        </authorList>
    </citation>
    <scope>NUCLEOTIDE SEQUENCE [LARGE SCALE GENOMIC DNA]</scope>
    <source>
        <strain evidence="1">LQN</strain>
        <tissue evidence="1">Leaf</tissue>
    </source>
</reference>
<evidence type="ECO:0000313" key="1">
    <source>
        <dbReference type="EMBL" id="KAK4713690.1"/>
    </source>
</evidence>
<accession>A0AAV9KMM9</accession>
<dbReference type="AlphaFoldDB" id="A0AAV9KMM9"/>
<protein>
    <submittedName>
        <fullName evidence="1">Uncharacterized protein</fullName>
    </submittedName>
</protein>
<evidence type="ECO:0000313" key="2">
    <source>
        <dbReference type="Proteomes" id="UP001311915"/>
    </source>
</evidence>
<organism evidence="1 2">
    <name type="scientific">Solanum pinnatisectum</name>
    <name type="common">tansyleaf nightshade</name>
    <dbReference type="NCBI Taxonomy" id="50273"/>
    <lineage>
        <taxon>Eukaryota</taxon>
        <taxon>Viridiplantae</taxon>
        <taxon>Streptophyta</taxon>
        <taxon>Embryophyta</taxon>
        <taxon>Tracheophyta</taxon>
        <taxon>Spermatophyta</taxon>
        <taxon>Magnoliopsida</taxon>
        <taxon>eudicotyledons</taxon>
        <taxon>Gunneridae</taxon>
        <taxon>Pentapetalae</taxon>
        <taxon>asterids</taxon>
        <taxon>lamiids</taxon>
        <taxon>Solanales</taxon>
        <taxon>Solanaceae</taxon>
        <taxon>Solanoideae</taxon>
        <taxon>Solaneae</taxon>
        <taxon>Solanum</taxon>
    </lineage>
</organism>
<name>A0AAV9KMM9_9SOLN</name>
<comment type="caution">
    <text evidence="1">The sequence shown here is derived from an EMBL/GenBank/DDBJ whole genome shotgun (WGS) entry which is preliminary data.</text>
</comment>
<dbReference type="EMBL" id="JAWPEI010000010">
    <property type="protein sequence ID" value="KAK4713690.1"/>
    <property type="molecule type" value="Genomic_DNA"/>
</dbReference>
<keyword evidence="2" id="KW-1185">Reference proteome</keyword>